<name>A0ABT2ZX21_9RHOB</name>
<sequence length="195" mass="22016">MLRRRGVKSLPTQHEDIVRALPLANQICHPAVMMRRCAIAEAGGYDPRFRLAQDYDLWLRMIGSARFGNLPEPLLNMRRHVGRSSGPANRARHTHFSITASVNHFRRQSGQPEFDPACTAEDLAQGMLDLLCLGSEADHDRKALVRHAARFIRNCPCDPAICARLAQAVLSLSGLNDRIKLRLYRFLQRSHMRGA</sequence>
<evidence type="ECO:0008006" key="3">
    <source>
        <dbReference type="Google" id="ProtNLM"/>
    </source>
</evidence>
<organism evidence="1 2">
    <name type="scientific">Sedimentimonas flavescens</name>
    <dbReference type="NCBI Taxonomy" id="2851012"/>
    <lineage>
        <taxon>Bacteria</taxon>
        <taxon>Pseudomonadati</taxon>
        <taxon>Pseudomonadota</taxon>
        <taxon>Alphaproteobacteria</taxon>
        <taxon>Rhodobacterales</taxon>
        <taxon>Rhodobacter group</taxon>
        <taxon>Sedimentimonas</taxon>
    </lineage>
</organism>
<comment type="caution">
    <text evidence="1">The sequence shown here is derived from an EMBL/GenBank/DDBJ whole genome shotgun (WGS) entry which is preliminary data.</text>
</comment>
<dbReference type="InterPro" id="IPR029044">
    <property type="entry name" value="Nucleotide-diphossugar_trans"/>
</dbReference>
<proteinExistence type="predicted"/>
<keyword evidence="2" id="KW-1185">Reference proteome</keyword>
<dbReference type="SUPFAM" id="SSF53448">
    <property type="entry name" value="Nucleotide-diphospho-sugar transferases"/>
    <property type="match status" value="1"/>
</dbReference>
<dbReference type="Proteomes" id="UP001526166">
    <property type="component" value="Unassembled WGS sequence"/>
</dbReference>
<evidence type="ECO:0000313" key="2">
    <source>
        <dbReference type="Proteomes" id="UP001526166"/>
    </source>
</evidence>
<dbReference type="EMBL" id="JAOWKW010000004">
    <property type="protein sequence ID" value="MCV2878291.1"/>
    <property type="molecule type" value="Genomic_DNA"/>
</dbReference>
<evidence type="ECO:0000313" key="1">
    <source>
        <dbReference type="EMBL" id="MCV2878291.1"/>
    </source>
</evidence>
<gene>
    <name evidence="1" type="ORF">OE699_05440</name>
</gene>
<reference evidence="1 2" key="1">
    <citation type="submission" date="2022-10" db="EMBL/GenBank/DDBJ databases">
        <title>Sinirhodobacter sp. nov., isolated from ocean surface sediments.</title>
        <authorList>
            <person name="He W."/>
            <person name="Wang L."/>
            <person name="Zhang D.-F."/>
        </authorList>
    </citation>
    <scope>NUCLEOTIDE SEQUENCE [LARGE SCALE GENOMIC DNA]</scope>
    <source>
        <strain evidence="1 2">WL0115</strain>
    </source>
</reference>
<protein>
    <recommendedName>
        <fullName evidence="3">Glycosyl transferase family 2</fullName>
    </recommendedName>
</protein>
<dbReference type="Gene3D" id="3.90.550.10">
    <property type="entry name" value="Spore Coat Polysaccharide Biosynthesis Protein SpsA, Chain A"/>
    <property type="match status" value="1"/>
</dbReference>
<accession>A0ABT2ZX21</accession>